<proteinExistence type="predicted"/>
<gene>
    <name evidence="1" type="ORF">DPMN_169057</name>
</gene>
<organism evidence="1 2">
    <name type="scientific">Dreissena polymorpha</name>
    <name type="common">Zebra mussel</name>
    <name type="synonym">Mytilus polymorpha</name>
    <dbReference type="NCBI Taxonomy" id="45954"/>
    <lineage>
        <taxon>Eukaryota</taxon>
        <taxon>Metazoa</taxon>
        <taxon>Spiralia</taxon>
        <taxon>Lophotrochozoa</taxon>
        <taxon>Mollusca</taxon>
        <taxon>Bivalvia</taxon>
        <taxon>Autobranchia</taxon>
        <taxon>Heteroconchia</taxon>
        <taxon>Euheterodonta</taxon>
        <taxon>Imparidentia</taxon>
        <taxon>Neoheterodontei</taxon>
        <taxon>Myida</taxon>
        <taxon>Dreissenoidea</taxon>
        <taxon>Dreissenidae</taxon>
        <taxon>Dreissena</taxon>
    </lineage>
</organism>
<protein>
    <submittedName>
        <fullName evidence="1">Uncharacterized protein</fullName>
    </submittedName>
</protein>
<sequence length="65" mass="6956">MGKPLAKASRRGTVMGAPRLTTVRSPVTGFPPVTASRSFPAMGIRRKVSSRRVPSSNTRGICQVM</sequence>
<dbReference type="Proteomes" id="UP000828390">
    <property type="component" value="Unassembled WGS sequence"/>
</dbReference>
<evidence type="ECO:0000313" key="1">
    <source>
        <dbReference type="EMBL" id="KAH3790849.1"/>
    </source>
</evidence>
<name>A0A9D4IZY7_DREPO</name>
<comment type="caution">
    <text evidence="1">The sequence shown here is derived from an EMBL/GenBank/DDBJ whole genome shotgun (WGS) entry which is preliminary data.</text>
</comment>
<accession>A0A9D4IZY7</accession>
<dbReference type="EMBL" id="JAIWYP010000008">
    <property type="protein sequence ID" value="KAH3790849.1"/>
    <property type="molecule type" value="Genomic_DNA"/>
</dbReference>
<evidence type="ECO:0000313" key="2">
    <source>
        <dbReference type="Proteomes" id="UP000828390"/>
    </source>
</evidence>
<reference evidence="1" key="2">
    <citation type="submission" date="2020-11" db="EMBL/GenBank/DDBJ databases">
        <authorList>
            <person name="McCartney M.A."/>
            <person name="Auch B."/>
            <person name="Kono T."/>
            <person name="Mallez S."/>
            <person name="Becker A."/>
            <person name="Gohl D.M."/>
            <person name="Silverstein K.A.T."/>
            <person name="Koren S."/>
            <person name="Bechman K.B."/>
            <person name="Herman A."/>
            <person name="Abrahante J.E."/>
            <person name="Garbe J."/>
        </authorList>
    </citation>
    <scope>NUCLEOTIDE SEQUENCE</scope>
    <source>
        <strain evidence="1">Duluth1</strain>
        <tissue evidence="1">Whole animal</tissue>
    </source>
</reference>
<dbReference type="AlphaFoldDB" id="A0A9D4IZY7"/>
<reference evidence="1" key="1">
    <citation type="journal article" date="2019" name="bioRxiv">
        <title>The Genome of the Zebra Mussel, Dreissena polymorpha: A Resource for Invasive Species Research.</title>
        <authorList>
            <person name="McCartney M.A."/>
            <person name="Auch B."/>
            <person name="Kono T."/>
            <person name="Mallez S."/>
            <person name="Zhang Y."/>
            <person name="Obille A."/>
            <person name="Becker A."/>
            <person name="Abrahante J.E."/>
            <person name="Garbe J."/>
            <person name="Badalamenti J.P."/>
            <person name="Herman A."/>
            <person name="Mangelson H."/>
            <person name="Liachko I."/>
            <person name="Sullivan S."/>
            <person name="Sone E.D."/>
            <person name="Koren S."/>
            <person name="Silverstein K.A.T."/>
            <person name="Beckman K.B."/>
            <person name="Gohl D.M."/>
        </authorList>
    </citation>
    <scope>NUCLEOTIDE SEQUENCE</scope>
    <source>
        <strain evidence="1">Duluth1</strain>
        <tissue evidence="1">Whole animal</tissue>
    </source>
</reference>
<keyword evidence="2" id="KW-1185">Reference proteome</keyword>